<keyword evidence="2" id="KW-1185">Reference proteome</keyword>
<reference evidence="1 2" key="1">
    <citation type="journal article" date="2018" name="Nat. Ecol. Evol.">
        <title>Genomic signatures of mitonuclear coevolution across populations of Tigriopus californicus.</title>
        <authorList>
            <person name="Barreto F.S."/>
            <person name="Watson E.T."/>
            <person name="Lima T.G."/>
            <person name="Willett C.S."/>
            <person name="Edmands S."/>
            <person name="Li W."/>
            <person name="Burton R.S."/>
        </authorList>
    </citation>
    <scope>NUCLEOTIDE SEQUENCE [LARGE SCALE GENOMIC DNA]</scope>
    <source>
        <strain evidence="1 2">San Diego</strain>
    </source>
</reference>
<dbReference type="GO" id="GO:0005737">
    <property type="term" value="C:cytoplasm"/>
    <property type="evidence" value="ECO:0007669"/>
    <property type="project" value="TreeGrafter"/>
</dbReference>
<dbReference type="GO" id="GO:0006457">
    <property type="term" value="P:protein folding"/>
    <property type="evidence" value="ECO:0007669"/>
    <property type="project" value="InterPro"/>
</dbReference>
<dbReference type="GO" id="GO:0051082">
    <property type="term" value="F:unfolded protein binding"/>
    <property type="evidence" value="ECO:0007669"/>
    <property type="project" value="InterPro"/>
</dbReference>
<dbReference type="InterPro" id="IPR027409">
    <property type="entry name" value="GroEL-like_apical_dom_sf"/>
</dbReference>
<dbReference type="PANTHER" id="PTHR46787">
    <property type="entry name" value="SYNDROMES PUTATIVE CHAPERONIN-RELATED"/>
    <property type="match status" value="1"/>
</dbReference>
<protein>
    <submittedName>
        <fullName evidence="1">Uncharacterized protein</fullName>
    </submittedName>
</protein>
<dbReference type="GO" id="GO:0032502">
    <property type="term" value="P:developmental process"/>
    <property type="evidence" value="ECO:0007669"/>
    <property type="project" value="TreeGrafter"/>
</dbReference>
<dbReference type="EMBL" id="VCGU01000008">
    <property type="protein sequence ID" value="TRY71786.1"/>
    <property type="molecule type" value="Genomic_DNA"/>
</dbReference>
<accession>A0A553P274</accession>
<dbReference type="Pfam" id="PF00118">
    <property type="entry name" value="Cpn60_TCP1"/>
    <property type="match status" value="1"/>
</dbReference>
<proteinExistence type="predicted"/>
<dbReference type="GO" id="GO:0060271">
    <property type="term" value="P:cilium assembly"/>
    <property type="evidence" value="ECO:0007669"/>
    <property type="project" value="InterPro"/>
</dbReference>
<dbReference type="SUPFAM" id="SSF52029">
    <property type="entry name" value="GroEL apical domain-like"/>
    <property type="match status" value="1"/>
</dbReference>
<gene>
    <name evidence="1" type="ORF">TCAL_14911</name>
</gene>
<comment type="caution">
    <text evidence="1">The sequence shown here is derived from an EMBL/GenBank/DDBJ whole genome shotgun (WGS) entry which is preliminary data.</text>
</comment>
<dbReference type="InterPro" id="IPR002423">
    <property type="entry name" value="Cpn60/GroEL/TCP-1"/>
</dbReference>
<dbReference type="Gene3D" id="3.50.7.10">
    <property type="entry name" value="GroEL"/>
    <property type="match status" value="1"/>
</dbReference>
<organism evidence="1 2">
    <name type="scientific">Tigriopus californicus</name>
    <name type="common">Marine copepod</name>
    <dbReference type="NCBI Taxonomy" id="6832"/>
    <lineage>
        <taxon>Eukaryota</taxon>
        <taxon>Metazoa</taxon>
        <taxon>Ecdysozoa</taxon>
        <taxon>Arthropoda</taxon>
        <taxon>Crustacea</taxon>
        <taxon>Multicrustacea</taxon>
        <taxon>Hexanauplia</taxon>
        <taxon>Copepoda</taxon>
        <taxon>Harpacticoida</taxon>
        <taxon>Harpacticidae</taxon>
        <taxon>Tigriopus</taxon>
    </lineage>
</organism>
<dbReference type="InterPro" id="IPR028790">
    <property type="entry name" value="MKKS"/>
</dbReference>
<evidence type="ECO:0000313" key="2">
    <source>
        <dbReference type="Proteomes" id="UP000318571"/>
    </source>
</evidence>
<dbReference type="GO" id="GO:0005634">
    <property type="term" value="C:nucleus"/>
    <property type="evidence" value="ECO:0007669"/>
    <property type="project" value="TreeGrafter"/>
</dbReference>
<dbReference type="GO" id="GO:0051131">
    <property type="term" value="P:chaperone-mediated protein complex assembly"/>
    <property type="evidence" value="ECO:0007669"/>
    <property type="project" value="TreeGrafter"/>
</dbReference>
<dbReference type="Proteomes" id="UP000318571">
    <property type="component" value="Chromosome 7"/>
</dbReference>
<dbReference type="AlphaFoldDB" id="A0A553P274"/>
<sequence length="326" mass="37123">MATVRGFLNRFDNLGTQMCVFMSEFILIASKIDPLTLSPLTRQLHQILNECLMAYRVNLNVARLPDMMNVVQTTLKAKGMFPQDRIPGISLQILKAFLCTVPVVDGVSQDSSDQSQSDLWRRRILVKSVHAHTDETHLEIGRYLHAFPERQDVTNWKALQNCKILLLNMQLNLTDLRDNSEFAEIKHEWDHDGEIFRGILTTKMKELAVMCVKNGIKIVANQKVVSKAIQEVFAQNQIIVLERLGTEGMNAVQLITQVSNALGSIFIQPEELLGATGWIGSLAHVRLWRKDYLAFQGRSVDSTQFSTLILQHWNKESLEDLKVRKQ</sequence>
<dbReference type="GO" id="GO:1902636">
    <property type="term" value="C:kinociliary basal body"/>
    <property type="evidence" value="ECO:0007669"/>
    <property type="project" value="TreeGrafter"/>
</dbReference>
<dbReference type="PANTHER" id="PTHR46787:SF1">
    <property type="entry name" value="MOLECULAR CHAPERONE MKKS"/>
    <property type="match status" value="1"/>
</dbReference>
<dbReference type="GO" id="GO:0005524">
    <property type="term" value="F:ATP binding"/>
    <property type="evidence" value="ECO:0007669"/>
    <property type="project" value="InterPro"/>
</dbReference>
<name>A0A553P274_TIGCA</name>
<evidence type="ECO:0000313" key="1">
    <source>
        <dbReference type="EMBL" id="TRY71786.1"/>
    </source>
</evidence>